<keyword evidence="3" id="KW-1185">Reference proteome</keyword>
<feature type="domain" description="Methyltransferase" evidence="1">
    <location>
        <begin position="60"/>
        <end position="152"/>
    </location>
</feature>
<proteinExistence type="predicted"/>
<dbReference type="Pfam" id="PF13649">
    <property type="entry name" value="Methyltransf_25"/>
    <property type="match status" value="1"/>
</dbReference>
<keyword evidence="2" id="KW-0808">Transferase</keyword>
<dbReference type="InterPro" id="IPR050508">
    <property type="entry name" value="Methyltransf_Superfamily"/>
</dbReference>
<dbReference type="SUPFAM" id="SSF53335">
    <property type="entry name" value="S-adenosyl-L-methionine-dependent methyltransferases"/>
    <property type="match status" value="1"/>
</dbReference>
<dbReference type="PANTHER" id="PTHR42912:SF93">
    <property type="entry name" value="N6-ADENOSINE-METHYLTRANSFERASE TMT1A"/>
    <property type="match status" value="1"/>
</dbReference>
<dbReference type="Gene3D" id="3.40.50.150">
    <property type="entry name" value="Vaccinia Virus protein VP39"/>
    <property type="match status" value="1"/>
</dbReference>
<keyword evidence="2" id="KW-0489">Methyltransferase</keyword>
<dbReference type="PANTHER" id="PTHR42912">
    <property type="entry name" value="METHYLTRANSFERASE"/>
    <property type="match status" value="1"/>
</dbReference>
<dbReference type="InterPro" id="IPR041698">
    <property type="entry name" value="Methyltransf_25"/>
</dbReference>
<dbReference type="GO" id="GO:0032259">
    <property type="term" value="P:methylation"/>
    <property type="evidence" value="ECO:0007669"/>
    <property type="project" value="UniProtKB-KW"/>
</dbReference>
<dbReference type="EMBL" id="VFOQ01000001">
    <property type="protein sequence ID" value="TQL61942.1"/>
    <property type="molecule type" value="Genomic_DNA"/>
</dbReference>
<dbReference type="AlphaFoldDB" id="A0A542ZNM4"/>
<dbReference type="CDD" id="cd02440">
    <property type="entry name" value="AdoMet_MTases"/>
    <property type="match status" value="1"/>
</dbReference>
<organism evidence="2 3">
    <name type="scientific">Oryzihumus leptocrescens</name>
    <dbReference type="NCBI Taxonomy" id="297536"/>
    <lineage>
        <taxon>Bacteria</taxon>
        <taxon>Bacillati</taxon>
        <taxon>Actinomycetota</taxon>
        <taxon>Actinomycetes</taxon>
        <taxon>Micrococcales</taxon>
        <taxon>Intrasporangiaceae</taxon>
        <taxon>Oryzihumus</taxon>
    </lineage>
</organism>
<dbReference type="InterPro" id="IPR029063">
    <property type="entry name" value="SAM-dependent_MTases_sf"/>
</dbReference>
<name>A0A542ZNM4_9MICO</name>
<evidence type="ECO:0000259" key="1">
    <source>
        <dbReference type="Pfam" id="PF13649"/>
    </source>
</evidence>
<gene>
    <name evidence="2" type="ORF">FB474_3368</name>
</gene>
<reference evidence="2 3" key="1">
    <citation type="submission" date="2019-06" db="EMBL/GenBank/DDBJ databases">
        <title>Sequencing the genomes of 1000 actinobacteria strains.</title>
        <authorList>
            <person name="Klenk H.-P."/>
        </authorList>
    </citation>
    <scope>NUCLEOTIDE SEQUENCE [LARGE SCALE GENOMIC DNA]</scope>
    <source>
        <strain evidence="2 3">DSM 18082</strain>
    </source>
</reference>
<evidence type="ECO:0000313" key="3">
    <source>
        <dbReference type="Proteomes" id="UP000319514"/>
    </source>
</evidence>
<evidence type="ECO:0000313" key="2">
    <source>
        <dbReference type="EMBL" id="TQL61942.1"/>
    </source>
</evidence>
<sequence>MSEGRLGGQVDYYRARAGEYDDFWFRRGAYELEGPLQAQWFEDAAEAEEAVRRWVPAGAVLELACGTGIWTRVLVQRAARVTAVDASPEMIELNRHRVSGAPVDYVVADVFSWAPPKAAFDAVFMGYWHSHVPDGRLDTFWAWVRSVLRPGGRVMLVDSSPYPPGTPGDPAARAEARTLNDGRRFEVVKRYWDPGDLRAYLAGRGWQTRARTTGHGMVLLAELEALDGGGA</sequence>
<dbReference type="Proteomes" id="UP000319514">
    <property type="component" value="Unassembled WGS sequence"/>
</dbReference>
<protein>
    <submittedName>
        <fullName evidence="2">Demethylmenaquinone methyltransferase/2-methoxy-6-polyprenyl-1,4-benzoquinol methylase</fullName>
    </submittedName>
</protein>
<dbReference type="RefSeq" id="WP_185746206.1">
    <property type="nucleotide sequence ID" value="NZ_BAAAKX010000011.1"/>
</dbReference>
<accession>A0A542ZNM4</accession>
<comment type="caution">
    <text evidence="2">The sequence shown here is derived from an EMBL/GenBank/DDBJ whole genome shotgun (WGS) entry which is preliminary data.</text>
</comment>
<dbReference type="GO" id="GO:0008168">
    <property type="term" value="F:methyltransferase activity"/>
    <property type="evidence" value="ECO:0007669"/>
    <property type="project" value="UniProtKB-KW"/>
</dbReference>